<dbReference type="Proteomes" id="UP000235589">
    <property type="component" value="Chromosome"/>
</dbReference>
<dbReference type="Gene3D" id="1.10.260.40">
    <property type="entry name" value="lambda repressor-like DNA-binding domains"/>
    <property type="match status" value="1"/>
</dbReference>
<dbReference type="InterPro" id="IPR010982">
    <property type="entry name" value="Lambda_DNA-bd_dom_sf"/>
</dbReference>
<accession>A0A2K9P1I4</accession>
<dbReference type="Pfam" id="PF01381">
    <property type="entry name" value="HTH_3"/>
    <property type="match status" value="1"/>
</dbReference>
<protein>
    <submittedName>
        <fullName evidence="2">HTH-type transcriptional regulator SinR</fullName>
    </submittedName>
</protein>
<evidence type="ECO:0000313" key="3">
    <source>
        <dbReference type="Proteomes" id="UP000235589"/>
    </source>
</evidence>
<evidence type="ECO:0000313" key="2">
    <source>
        <dbReference type="EMBL" id="AUO19124.1"/>
    </source>
</evidence>
<proteinExistence type="predicted"/>
<dbReference type="SUPFAM" id="SSF47413">
    <property type="entry name" value="lambda repressor-like DNA-binding domains"/>
    <property type="match status" value="1"/>
</dbReference>
<name>A0A2K9P1I4_9FIRM</name>
<feature type="domain" description="HTH cro/C1-type" evidence="1">
    <location>
        <begin position="10"/>
        <end position="64"/>
    </location>
</feature>
<dbReference type="EMBL" id="CP020991">
    <property type="protein sequence ID" value="AUO19124.1"/>
    <property type="molecule type" value="Genomic_DNA"/>
</dbReference>
<organism evidence="2 3">
    <name type="scientific">Monoglobus pectinilyticus</name>
    <dbReference type="NCBI Taxonomy" id="1981510"/>
    <lineage>
        <taxon>Bacteria</taxon>
        <taxon>Bacillati</taxon>
        <taxon>Bacillota</taxon>
        <taxon>Clostridia</taxon>
        <taxon>Monoglobales</taxon>
        <taxon>Monoglobaceae</taxon>
        <taxon>Monoglobus</taxon>
    </lineage>
</organism>
<reference evidence="2 3" key="1">
    <citation type="submission" date="2017-04" db="EMBL/GenBank/DDBJ databases">
        <title>Monoglobus pectinilyticus 14 draft genome.</title>
        <authorList>
            <person name="Kim C."/>
            <person name="Rosendale D.I."/>
            <person name="Kelly W.J."/>
            <person name="Tannock G.W."/>
            <person name="Patchett M.L."/>
            <person name="Jordens J.Z."/>
        </authorList>
    </citation>
    <scope>NUCLEOTIDE SEQUENCE [LARGE SCALE GENOMIC DNA]</scope>
    <source>
        <strain evidence="2 3">14</strain>
    </source>
</reference>
<dbReference type="PROSITE" id="PS50943">
    <property type="entry name" value="HTH_CROC1"/>
    <property type="match status" value="1"/>
</dbReference>
<dbReference type="GO" id="GO:0003677">
    <property type="term" value="F:DNA binding"/>
    <property type="evidence" value="ECO:0007669"/>
    <property type="project" value="InterPro"/>
</dbReference>
<dbReference type="OrthoDB" id="9812239at2"/>
<dbReference type="SMART" id="SM00530">
    <property type="entry name" value="HTH_XRE"/>
    <property type="match status" value="1"/>
</dbReference>
<keyword evidence="3" id="KW-1185">Reference proteome</keyword>
<dbReference type="GeneID" id="98062368"/>
<sequence>MQNLQMTERIKLRAKQKGISIKYLLEKCGINKGFIYDIEKQNKIPSVDKIERIADCLDCSVDYLLGRTDVIEINSSAVNTENNNFKVL</sequence>
<evidence type="ECO:0000259" key="1">
    <source>
        <dbReference type="PROSITE" id="PS50943"/>
    </source>
</evidence>
<dbReference type="AlphaFoldDB" id="A0A2K9P1I4"/>
<dbReference type="InterPro" id="IPR001387">
    <property type="entry name" value="Cro/C1-type_HTH"/>
</dbReference>
<gene>
    <name evidence="2" type="ORF">B9O19_00953</name>
</gene>
<dbReference type="KEGG" id="mpec:B9O19_00953"/>
<dbReference type="CDD" id="cd00093">
    <property type="entry name" value="HTH_XRE"/>
    <property type="match status" value="1"/>
</dbReference>
<dbReference type="RefSeq" id="WP_102365353.1">
    <property type="nucleotide sequence ID" value="NZ_CP020991.1"/>
</dbReference>